<proteinExistence type="inferred from homology"/>
<dbReference type="PANTHER" id="PTHR43381:SF4">
    <property type="entry name" value="EUKARYOTIC TRANSLATION INITIATION FACTOR 5B"/>
    <property type="match status" value="1"/>
</dbReference>
<dbReference type="Pfam" id="PF00009">
    <property type="entry name" value="GTP_EFTU"/>
    <property type="match status" value="1"/>
</dbReference>
<evidence type="ECO:0000259" key="17">
    <source>
        <dbReference type="PROSITE" id="PS50886"/>
    </source>
</evidence>
<comment type="similarity">
    <text evidence="2">Belongs to the TRAFAC class translation factor GTPase superfamily. Classic translation factor GTPase family. IF-2 subfamily.</text>
</comment>
<evidence type="ECO:0000313" key="20">
    <source>
        <dbReference type="Proteomes" id="UP001489004"/>
    </source>
</evidence>
<dbReference type="Gene3D" id="3.40.50.10050">
    <property type="entry name" value="Translation initiation factor IF- 2, domain 3"/>
    <property type="match status" value="1"/>
</dbReference>
<dbReference type="Gene3D" id="2.40.50.140">
    <property type="entry name" value="Nucleic acid-binding proteins"/>
    <property type="match status" value="1"/>
</dbReference>
<dbReference type="InterPro" id="IPR027417">
    <property type="entry name" value="P-loop_NTPase"/>
</dbReference>
<evidence type="ECO:0000256" key="8">
    <source>
        <dbReference type="ARBA" id="ARBA00022723"/>
    </source>
</evidence>
<feature type="compositionally biased region" description="Basic residues" evidence="16">
    <location>
        <begin position="12"/>
        <end position="25"/>
    </location>
</feature>
<dbReference type="CDD" id="cd16266">
    <property type="entry name" value="IF2_aeIF5B_IV"/>
    <property type="match status" value="1"/>
</dbReference>
<keyword evidence="11 15" id="KW-0694">RNA-binding</keyword>
<evidence type="ECO:0000256" key="1">
    <source>
        <dbReference type="ARBA" id="ARBA00004496"/>
    </source>
</evidence>
<dbReference type="FunFam" id="2.40.30.10:FF:000026">
    <property type="entry name" value="Eukaryotic translation initiation factor 5B"/>
    <property type="match status" value="1"/>
</dbReference>
<dbReference type="GO" id="GO:0003924">
    <property type="term" value="F:GTPase activity"/>
    <property type="evidence" value="ECO:0007669"/>
    <property type="project" value="InterPro"/>
</dbReference>
<evidence type="ECO:0000256" key="12">
    <source>
        <dbReference type="ARBA" id="ARBA00022917"/>
    </source>
</evidence>
<evidence type="ECO:0000313" key="19">
    <source>
        <dbReference type="EMBL" id="KAK9830542.1"/>
    </source>
</evidence>
<evidence type="ECO:0000256" key="3">
    <source>
        <dbReference type="ARBA" id="ARBA00011986"/>
    </source>
</evidence>
<evidence type="ECO:0000256" key="13">
    <source>
        <dbReference type="ARBA" id="ARBA00023134"/>
    </source>
</evidence>
<dbReference type="EC" id="3.6.5.3" evidence="3"/>
<dbReference type="InterPro" id="IPR023115">
    <property type="entry name" value="TIF_IF2_dom3"/>
</dbReference>
<evidence type="ECO:0000256" key="4">
    <source>
        <dbReference type="ARBA" id="ARBA00013824"/>
    </source>
</evidence>
<evidence type="ECO:0000256" key="2">
    <source>
        <dbReference type="ARBA" id="ARBA00007733"/>
    </source>
</evidence>
<feature type="compositionally biased region" description="Low complexity" evidence="16">
    <location>
        <begin position="492"/>
        <end position="521"/>
    </location>
</feature>
<keyword evidence="7 15" id="KW-0820">tRNA-binding</keyword>
<keyword evidence="13" id="KW-0342">GTP-binding</keyword>
<evidence type="ECO:0000256" key="9">
    <source>
        <dbReference type="ARBA" id="ARBA00022741"/>
    </source>
</evidence>
<dbReference type="Pfam" id="PF01588">
    <property type="entry name" value="tRNA_bind"/>
    <property type="match status" value="1"/>
</dbReference>
<evidence type="ECO:0000256" key="11">
    <source>
        <dbReference type="ARBA" id="ARBA00022884"/>
    </source>
</evidence>
<dbReference type="PRINTS" id="PR00315">
    <property type="entry name" value="ELONGATNFCT"/>
</dbReference>
<keyword evidence="6" id="KW-0396">Initiation factor</keyword>
<keyword evidence="9" id="KW-0547">Nucleotide-binding</keyword>
<dbReference type="InterPro" id="IPR036925">
    <property type="entry name" value="TIF_IF2_dom3_sf"/>
</dbReference>
<dbReference type="SUPFAM" id="SSF50447">
    <property type="entry name" value="Translation proteins"/>
    <property type="match status" value="1"/>
</dbReference>
<feature type="compositionally biased region" description="Acidic residues" evidence="16">
    <location>
        <begin position="245"/>
        <end position="255"/>
    </location>
</feature>
<keyword evidence="8" id="KW-0479">Metal-binding</keyword>
<evidence type="ECO:0000256" key="15">
    <source>
        <dbReference type="PROSITE-ProRule" id="PRU00209"/>
    </source>
</evidence>
<feature type="compositionally biased region" description="Low complexity" evidence="16">
    <location>
        <begin position="430"/>
        <end position="457"/>
    </location>
</feature>
<dbReference type="CDD" id="cd03703">
    <property type="entry name" value="aeIF5B_II"/>
    <property type="match status" value="1"/>
</dbReference>
<evidence type="ECO:0000256" key="7">
    <source>
        <dbReference type="ARBA" id="ARBA00022555"/>
    </source>
</evidence>
<dbReference type="Gene3D" id="3.40.50.300">
    <property type="entry name" value="P-loop containing nucleotide triphosphate hydrolases"/>
    <property type="match status" value="1"/>
</dbReference>
<dbReference type="InterPro" id="IPR005225">
    <property type="entry name" value="Small_GTP-bd"/>
</dbReference>
<feature type="compositionally biased region" description="Basic and acidic residues" evidence="16">
    <location>
        <begin position="523"/>
        <end position="585"/>
    </location>
</feature>
<dbReference type="GO" id="GO:0005739">
    <property type="term" value="C:mitochondrion"/>
    <property type="evidence" value="ECO:0007669"/>
    <property type="project" value="TreeGrafter"/>
</dbReference>
<dbReference type="InterPro" id="IPR002547">
    <property type="entry name" value="tRNA-bd_dom"/>
</dbReference>
<keyword evidence="10" id="KW-0378">Hydrolase</keyword>
<keyword evidence="5" id="KW-0963">Cytoplasm</keyword>
<feature type="compositionally biased region" description="Basic and acidic residues" evidence="16">
    <location>
        <begin position="740"/>
        <end position="750"/>
    </location>
</feature>
<dbReference type="CDD" id="cd01887">
    <property type="entry name" value="IF2_eIF5B"/>
    <property type="match status" value="1"/>
</dbReference>
<feature type="region of interest" description="Disordered" evidence="16">
    <location>
        <begin position="612"/>
        <end position="813"/>
    </location>
</feature>
<dbReference type="NCBIfam" id="NF003078">
    <property type="entry name" value="PRK04004.1"/>
    <property type="match status" value="1"/>
</dbReference>
<dbReference type="InterPro" id="IPR029459">
    <property type="entry name" value="EFTU-type"/>
</dbReference>
<dbReference type="SUPFAM" id="SSF52540">
    <property type="entry name" value="P-loop containing nucleoside triphosphate hydrolases"/>
    <property type="match status" value="1"/>
</dbReference>
<feature type="compositionally biased region" description="Basic residues" evidence="16">
    <location>
        <begin position="474"/>
        <end position="488"/>
    </location>
</feature>
<dbReference type="Proteomes" id="UP001489004">
    <property type="component" value="Unassembled WGS sequence"/>
</dbReference>
<organism evidence="19 20">
    <name type="scientific">[Myrmecia] bisecta</name>
    <dbReference type="NCBI Taxonomy" id="41462"/>
    <lineage>
        <taxon>Eukaryota</taxon>
        <taxon>Viridiplantae</taxon>
        <taxon>Chlorophyta</taxon>
        <taxon>core chlorophytes</taxon>
        <taxon>Trebouxiophyceae</taxon>
        <taxon>Trebouxiales</taxon>
        <taxon>Trebouxiaceae</taxon>
        <taxon>Myrmecia</taxon>
    </lineage>
</organism>
<gene>
    <name evidence="19" type="ORF">WJX72_012372</name>
</gene>
<reference evidence="19 20" key="1">
    <citation type="journal article" date="2024" name="Nat. Commun.">
        <title>Phylogenomics reveals the evolutionary origins of lichenization in chlorophyte algae.</title>
        <authorList>
            <person name="Puginier C."/>
            <person name="Libourel C."/>
            <person name="Otte J."/>
            <person name="Skaloud P."/>
            <person name="Haon M."/>
            <person name="Grisel S."/>
            <person name="Petersen M."/>
            <person name="Berrin J.G."/>
            <person name="Delaux P.M."/>
            <person name="Dal Grande F."/>
            <person name="Keller J."/>
        </authorList>
    </citation>
    <scope>NUCLEOTIDE SEQUENCE [LARGE SCALE GENOMIC DNA]</scope>
    <source>
        <strain evidence="19 20">SAG 2043</strain>
    </source>
</reference>
<dbReference type="GO" id="GO:0046872">
    <property type="term" value="F:metal ion binding"/>
    <property type="evidence" value="ECO:0007669"/>
    <property type="project" value="UniProtKB-KW"/>
</dbReference>
<feature type="domain" description="Tr-type G" evidence="18">
    <location>
        <begin position="832"/>
        <end position="1049"/>
    </location>
</feature>
<dbReference type="EMBL" id="JALJOR010000001">
    <property type="protein sequence ID" value="KAK9830542.1"/>
    <property type="molecule type" value="Genomic_DNA"/>
</dbReference>
<evidence type="ECO:0000256" key="16">
    <source>
        <dbReference type="SAM" id="MobiDB-lite"/>
    </source>
</evidence>
<dbReference type="FunFam" id="2.40.30.10:FF:000013">
    <property type="entry name" value="eukaryotic translation initiation factor 5B"/>
    <property type="match status" value="1"/>
</dbReference>
<keyword evidence="12" id="KW-0648">Protein biosynthesis</keyword>
<dbReference type="InterPro" id="IPR012340">
    <property type="entry name" value="NA-bd_OB-fold"/>
</dbReference>
<accession>A0AAW1R9M2</accession>
<feature type="compositionally biased region" description="Low complexity" evidence="16">
    <location>
        <begin position="209"/>
        <end position="220"/>
    </location>
</feature>
<dbReference type="PROSITE" id="PS50886">
    <property type="entry name" value="TRBD"/>
    <property type="match status" value="1"/>
</dbReference>
<protein>
    <recommendedName>
        <fullName evidence="4">Eukaryotic translation initiation factor 5B</fullName>
        <ecNumber evidence="3">3.6.5.3</ecNumber>
    </recommendedName>
    <alternativeName>
        <fullName evidence="14">Translation initiation factor IF-2</fullName>
    </alternativeName>
</protein>
<feature type="compositionally biased region" description="Low complexity" evidence="16">
    <location>
        <begin position="655"/>
        <end position="695"/>
    </location>
</feature>
<keyword evidence="20" id="KW-1185">Reference proteome</keyword>
<dbReference type="GO" id="GO:0003743">
    <property type="term" value="F:translation initiation factor activity"/>
    <property type="evidence" value="ECO:0007669"/>
    <property type="project" value="UniProtKB-KW"/>
</dbReference>
<feature type="compositionally biased region" description="Low complexity" evidence="16">
    <location>
        <begin position="227"/>
        <end position="244"/>
    </location>
</feature>
<feature type="region of interest" description="Disordered" evidence="16">
    <location>
        <begin position="136"/>
        <end position="165"/>
    </location>
</feature>
<dbReference type="CDD" id="cd02796">
    <property type="entry name" value="tRNA_bind_bactPheRS"/>
    <property type="match status" value="1"/>
</dbReference>
<feature type="region of interest" description="Disordered" evidence="16">
    <location>
        <begin position="181"/>
        <end position="592"/>
    </location>
</feature>
<feature type="region of interest" description="Disordered" evidence="16">
    <location>
        <begin position="1"/>
        <end position="31"/>
    </location>
</feature>
<dbReference type="InterPro" id="IPR009000">
    <property type="entry name" value="Transl_B-barrel_sf"/>
</dbReference>
<dbReference type="InterPro" id="IPR015760">
    <property type="entry name" value="TIF_IF2"/>
</dbReference>
<dbReference type="GO" id="GO:0000049">
    <property type="term" value="F:tRNA binding"/>
    <property type="evidence" value="ECO:0007669"/>
    <property type="project" value="UniProtKB-UniRule"/>
</dbReference>
<dbReference type="InterPro" id="IPR000795">
    <property type="entry name" value="T_Tr_GTP-bd_dom"/>
</dbReference>
<evidence type="ECO:0000256" key="6">
    <source>
        <dbReference type="ARBA" id="ARBA00022540"/>
    </source>
</evidence>
<evidence type="ECO:0000259" key="18">
    <source>
        <dbReference type="PROSITE" id="PS51722"/>
    </source>
</evidence>
<dbReference type="SUPFAM" id="SSF50249">
    <property type="entry name" value="Nucleic acid-binding proteins"/>
    <property type="match status" value="1"/>
</dbReference>
<dbReference type="Gene3D" id="2.40.30.10">
    <property type="entry name" value="Translation factors"/>
    <property type="match status" value="2"/>
</dbReference>
<sequence>MASEEEEEAKPAPKKHAKKKGKKGRKADLEDDYGEAPQLVVAEVVSVQQHPNADKLKVCMVDSRTGSFKVVTNALNVSEGMKVVFAAVGCTTPGSGQKVTQASLRGVDSFGMLCSAFETGWADEPDGVLIEMPEDAQAGEDVPPVPPPGAKWGNSKTAEAGRKSKEKGFDALEEPDSLVAGSSEAAVCSPDASSHVSGGKKKKAKKTSADLASAFAALGMEGEGEGAEPAAQAADQPASPPADAQADDSLMEMSDEAVFGKKKKKSKKKGADEVSSAFAALEEDEDAAEASPDADGQDEVVTKGKKSRKKDVTSAFEALEVADTEPSTTGASEEPAADANGFGKKKKKKAGKGGAEGDIDAIMAEVEGSQASRALAGETAPADEPPAKGKKKKKKGGNAAAGDGEDLDAILAELGMDKAEPAAAVTSTPEQASTAPAESQAAPAAALPLDPAAPVDAAGEDDEEAETKGMTAAQKKKLKKKAKEKAKKGGADDTAGGAGEAAPSTAAAAAPGGGKKVSAAVRKMQERLEAQRLAEEAARRAEEERIRKEEEEACRAAEEEARKAEDAERRKAERKERRAQLKKDGLLLTGRAKKEADRLAAMREQFMKNAGLEGPEAAAEADKPAAKKKVVYDTRKKRPQQKKTEEEEAADKAQLEQQQEALRQQELAAAKAAVEATAAAKAEAEAAAAAAAAAEGGEEEEEEDWEAAVDSWEEMDVDKLQLPGDKAAAKVAAAEAAVEEAGRAEGKPAAEAEAEAAEGEAAEEEASEEEEGSDEEESGSESESESDSEDESTSYESETDSEEAAEERLRAAKEAREKRLKAALEAGDKDNLRSPICCILGHVDTGKTKLLDNIRRTNVQDGEAGGITQQIGATYVPGDALQKRTESLRKGREFELKLPGLLIIDTPGHESFTNLRSRGSSLCDIAILVVDLMHGMEQQTIESINLLKMRKTPFIVALNKVDRLFDWKPIADAPIRDTLEQQKDYVKVEFEKRLAEATLNLNEQGLNVALYWKNPDPRKYVNIVPTSAISGEGIPDMLQLLVKLTQAMMAERLMFISELQCTVLEVKVIEGLGTTVDVVLVNGVLHEGDTIVLCGLQGPIVTNIRSLLTPHPLKELRVRGSYLHHKEIRAAQGIKIAAPGMESAVAGTQLYVANSNEDVETLKAEVMEDMTNIFSSVDRSGEGVCVQASTLGSLEALLEFLKSDAVKIPVSAINIGPIHKRDIMRASVMLEKGRKKYACLLAFDVEVTREAREVADKLGVRIFQADIIYHLFDQFTAFLKQVKEEEQEAAKLEAVFPCILRILPTCIFNKKDPIVLGVDVEEGIAKVGTPVCIPTQGGINLGRIASMELNHKPVDTAKRGDSVAMKIDATTTEESARLYGRHFDHRDAIVSRITRKSIDLLKQHFKDDMSRDDWRLILKLKKMFQID</sequence>
<dbReference type="GO" id="GO:0005525">
    <property type="term" value="F:GTP binding"/>
    <property type="evidence" value="ECO:0007669"/>
    <property type="project" value="UniProtKB-KW"/>
</dbReference>
<dbReference type="PANTHER" id="PTHR43381">
    <property type="entry name" value="TRANSLATION INITIATION FACTOR IF-2-RELATED"/>
    <property type="match status" value="1"/>
</dbReference>
<evidence type="ECO:0000256" key="10">
    <source>
        <dbReference type="ARBA" id="ARBA00022801"/>
    </source>
</evidence>
<feature type="compositionally biased region" description="Basic and acidic residues" evidence="16">
    <location>
        <begin position="642"/>
        <end position="654"/>
    </location>
</feature>
<name>A0AAW1R9M2_9CHLO</name>
<dbReference type="PROSITE" id="PS51722">
    <property type="entry name" value="G_TR_2"/>
    <property type="match status" value="1"/>
</dbReference>
<dbReference type="NCBIfam" id="TIGR00231">
    <property type="entry name" value="small_GTP"/>
    <property type="match status" value="1"/>
</dbReference>
<feature type="compositionally biased region" description="Acidic residues" evidence="16">
    <location>
        <begin position="696"/>
        <end position="716"/>
    </location>
</feature>
<feature type="domain" description="TRNA-binding" evidence="17">
    <location>
        <begin position="33"/>
        <end position="143"/>
    </location>
</feature>
<evidence type="ECO:0000256" key="14">
    <source>
        <dbReference type="ARBA" id="ARBA00032478"/>
    </source>
</evidence>
<dbReference type="FunFam" id="3.40.50.300:FF:000112">
    <property type="entry name" value="Eukaryotic translation initiation factor 5B"/>
    <property type="match status" value="1"/>
</dbReference>
<comment type="subcellular location">
    <subcellularLocation>
        <location evidence="1">Cytoplasm</location>
    </subcellularLocation>
</comment>
<feature type="compositionally biased region" description="Basic and acidic residues" evidence="16">
    <location>
        <begin position="620"/>
        <end position="634"/>
    </location>
</feature>
<dbReference type="Pfam" id="PF11987">
    <property type="entry name" value="IF-2"/>
    <property type="match status" value="1"/>
</dbReference>
<feature type="compositionally biased region" description="Acidic residues" evidence="16">
    <location>
        <begin position="752"/>
        <end position="805"/>
    </location>
</feature>
<comment type="caution">
    <text evidence="19">The sequence shown here is derived from an EMBL/GenBank/DDBJ whole genome shotgun (WGS) entry which is preliminary data.</text>
</comment>
<dbReference type="SUPFAM" id="SSF52156">
    <property type="entry name" value="Initiation factor IF2/eIF5b, domain 3"/>
    <property type="match status" value="1"/>
</dbReference>
<evidence type="ECO:0000256" key="5">
    <source>
        <dbReference type="ARBA" id="ARBA00022490"/>
    </source>
</evidence>
<dbReference type="Pfam" id="PF14578">
    <property type="entry name" value="GTP_EFTU_D4"/>
    <property type="match status" value="1"/>
</dbReference>
<dbReference type="FunFam" id="3.40.50.10050:FF:000002">
    <property type="entry name" value="Eukaryotic translation initiation factor 5B"/>
    <property type="match status" value="1"/>
</dbReference>
<dbReference type="InterPro" id="IPR033714">
    <property type="entry name" value="tRNA_bind_bactPheRS"/>
</dbReference>